<accession>A0A7C9ET04</accession>
<protein>
    <submittedName>
        <fullName evidence="2">Uncharacterized protein</fullName>
    </submittedName>
</protein>
<evidence type="ECO:0000256" key="1">
    <source>
        <dbReference type="SAM" id="MobiDB-lite"/>
    </source>
</evidence>
<dbReference type="AlphaFoldDB" id="A0A7C9ET04"/>
<proteinExistence type="predicted"/>
<feature type="region of interest" description="Disordered" evidence="1">
    <location>
        <begin position="126"/>
        <end position="156"/>
    </location>
</feature>
<sequence>MPLSKFLRASSSWGNSRTWTPSFLRSTFVLASGTSFVTLTSKSPTCSSWTRAIGQLGLLSTICLIAATALKTETSTNKLWRRNAFLSRICRSSAVLQGIAAKIANSFAHGLWSCLPSLPWPPPFPPQFSSSTGRGGKTDGLSATTGGTTHVFARKP</sequence>
<name>A0A7C9ET04_OPUST</name>
<reference evidence="2" key="1">
    <citation type="journal article" date="2013" name="J. Plant Res.">
        <title>Effect of fungi and light on seed germination of three Opuntia species from semiarid lands of central Mexico.</title>
        <authorList>
            <person name="Delgado-Sanchez P."/>
            <person name="Jimenez-Bremont J.F."/>
            <person name="Guerrero-Gonzalez Mde L."/>
            <person name="Flores J."/>
        </authorList>
    </citation>
    <scope>NUCLEOTIDE SEQUENCE</scope>
    <source>
        <tissue evidence="2">Cladode</tissue>
    </source>
</reference>
<evidence type="ECO:0000313" key="2">
    <source>
        <dbReference type="EMBL" id="MBA4674066.1"/>
    </source>
</evidence>
<reference evidence="2" key="2">
    <citation type="submission" date="2020-07" db="EMBL/GenBank/DDBJ databases">
        <authorList>
            <person name="Vera ALvarez R."/>
            <person name="Arias-Moreno D.M."/>
            <person name="Jimenez-Jacinto V."/>
            <person name="Jimenez-Bremont J.F."/>
            <person name="Swaminathan K."/>
            <person name="Moose S.P."/>
            <person name="Guerrero-Gonzalez M.L."/>
            <person name="Marino-Ramirez L."/>
            <person name="Landsman D."/>
            <person name="Rodriguez-Kessler M."/>
            <person name="Delgado-Sanchez P."/>
        </authorList>
    </citation>
    <scope>NUCLEOTIDE SEQUENCE</scope>
    <source>
        <tissue evidence="2">Cladode</tissue>
    </source>
</reference>
<organism evidence="2">
    <name type="scientific">Opuntia streptacantha</name>
    <name type="common">Prickly pear cactus</name>
    <name type="synonym">Opuntia cardona</name>
    <dbReference type="NCBI Taxonomy" id="393608"/>
    <lineage>
        <taxon>Eukaryota</taxon>
        <taxon>Viridiplantae</taxon>
        <taxon>Streptophyta</taxon>
        <taxon>Embryophyta</taxon>
        <taxon>Tracheophyta</taxon>
        <taxon>Spermatophyta</taxon>
        <taxon>Magnoliopsida</taxon>
        <taxon>eudicotyledons</taxon>
        <taxon>Gunneridae</taxon>
        <taxon>Pentapetalae</taxon>
        <taxon>Caryophyllales</taxon>
        <taxon>Cactineae</taxon>
        <taxon>Cactaceae</taxon>
        <taxon>Opuntioideae</taxon>
        <taxon>Opuntia</taxon>
    </lineage>
</organism>
<dbReference type="EMBL" id="GISG01261525">
    <property type="protein sequence ID" value="MBA4674066.1"/>
    <property type="molecule type" value="Transcribed_RNA"/>
</dbReference>